<dbReference type="Proteomes" id="UP001152795">
    <property type="component" value="Unassembled WGS sequence"/>
</dbReference>
<dbReference type="EMBL" id="CACRXK020007269">
    <property type="protein sequence ID" value="CAB4011800.1"/>
    <property type="molecule type" value="Genomic_DNA"/>
</dbReference>
<dbReference type="InterPro" id="IPR043502">
    <property type="entry name" value="DNA/RNA_pol_sf"/>
</dbReference>
<dbReference type="FunFam" id="3.10.20.370:FF:000001">
    <property type="entry name" value="Retrovirus-related Pol polyprotein from transposon 17.6-like protein"/>
    <property type="match status" value="1"/>
</dbReference>
<dbReference type="PANTHER" id="PTHR37984:SF11">
    <property type="entry name" value="INTEGRASE CATALYTIC DOMAIN-CONTAINING PROTEIN"/>
    <property type="match status" value="1"/>
</dbReference>
<reference evidence="1" key="1">
    <citation type="submission" date="2020-04" db="EMBL/GenBank/DDBJ databases">
        <authorList>
            <person name="Alioto T."/>
            <person name="Alioto T."/>
            <person name="Gomez Garrido J."/>
        </authorList>
    </citation>
    <scope>NUCLEOTIDE SEQUENCE</scope>
    <source>
        <strain evidence="1">A484AB</strain>
    </source>
</reference>
<organism evidence="1 2">
    <name type="scientific">Paramuricea clavata</name>
    <name type="common">Red gorgonian</name>
    <name type="synonym">Violescent sea-whip</name>
    <dbReference type="NCBI Taxonomy" id="317549"/>
    <lineage>
        <taxon>Eukaryota</taxon>
        <taxon>Metazoa</taxon>
        <taxon>Cnidaria</taxon>
        <taxon>Anthozoa</taxon>
        <taxon>Octocorallia</taxon>
        <taxon>Malacalcyonacea</taxon>
        <taxon>Plexauridae</taxon>
        <taxon>Paramuricea</taxon>
    </lineage>
</organism>
<dbReference type="Gene3D" id="3.10.20.370">
    <property type="match status" value="1"/>
</dbReference>
<dbReference type="SUPFAM" id="SSF56672">
    <property type="entry name" value="DNA/RNA polymerases"/>
    <property type="match status" value="1"/>
</dbReference>
<evidence type="ECO:0000313" key="1">
    <source>
        <dbReference type="EMBL" id="CAB4011800.1"/>
    </source>
</evidence>
<gene>
    <name evidence="1" type="ORF">PACLA_8A086129</name>
</gene>
<name>A0A7D9IPH1_PARCT</name>
<dbReference type="OrthoDB" id="5987979at2759"/>
<keyword evidence="2" id="KW-1185">Reference proteome</keyword>
<dbReference type="AlphaFoldDB" id="A0A7D9IPH1"/>
<sequence>MTFSRDLLIQKPRFLSIIKCQNRCLATVAEPMRRLTKRIVPFLFCPEQLESFIELKRRLGQAETLSFFDRDAKTKIVCDASPVGLGAILLQEHKGEDRVICYASRGLTEVEGRYSQTEQEPLAVVWSCERFYFYGRQFEL</sequence>
<proteinExistence type="predicted"/>
<evidence type="ECO:0000313" key="2">
    <source>
        <dbReference type="Proteomes" id="UP001152795"/>
    </source>
</evidence>
<comment type="caution">
    <text evidence="1">The sequence shown here is derived from an EMBL/GenBank/DDBJ whole genome shotgun (WGS) entry which is preliminary data.</text>
</comment>
<accession>A0A7D9IPH1</accession>
<dbReference type="InterPro" id="IPR041577">
    <property type="entry name" value="RT_RNaseH_2"/>
</dbReference>
<dbReference type="InterPro" id="IPR050951">
    <property type="entry name" value="Retrovirus_Pol_polyprotein"/>
</dbReference>
<dbReference type="PANTHER" id="PTHR37984">
    <property type="entry name" value="PROTEIN CBG26694"/>
    <property type="match status" value="1"/>
</dbReference>
<dbReference type="Pfam" id="PF17919">
    <property type="entry name" value="RT_RNaseH_2"/>
    <property type="match status" value="1"/>
</dbReference>
<protein>
    <submittedName>
        <fullName evidence="1">Uncharacterized protein</fullName>
    </submittedName>
</protein>